<protein>
    <recommendedName>
        <fullName evidence="4">NADH-quinone oxidoreductase subunit</fullName>
    </recommendedName>
</protein>
<feature type="transmembrane region" description="Helical" evidence="1">
    <location>
        <begin position="60"/>
        <end position="87"/>
    </location>
</feature>
<evidence type="ECO:0008006" key="4">
    <source>
        <dbReference type="Google" id="ProtNLM"/>
    </source>
</evidence>
<dbReference type="KEGG" id="pbf:CFX0092_A0262"/>
<dbReference type="EMBL" id="LN890655">
    <property type="protein sequence ID" value="CUS02143.2"/>
    <property type="molecule type" value="Genomic_DNA"/>
</dbReference>
<evidence type="ECO:0000313" key="2">
    <source>
        <dbReference type="EMBL" id="CUS02143.2"/>
    </source>
</evidence>
<keyword evidence="1" id="KW-0812">Transmembrane</keyword>
<feature type="transmembrane region" description="Helical" evidence="1">
    <location>
        <begin position="6"/>
        <end position="24"/>
    </location>
</feature>
<organism evidence="2 3">
    <name type="scientific">Candidatus Promineifilum breve</name>
    <dbReference type="NCBI Taxonomy" id="1806508"/>
    <lineage>
        <taxon>Bacteria</taxon>
        <taxon>Bacillati</taxon>
        <taxon>Chloroflexota</taxon>
        <taxon>Ardenticatenia</taxon>
        <taxon>Candidatus Promineifilales</taxon>
        <taxon>Candidatus Promineifilaceae</taxon>
        <taxon>Candidatus Promineifilum</taxon>
    </lineage>
</organism>
<reference evidence="2" key="1">
    <citation type="submission" date="2016-01" db="EMBL/GenBank/DDBJ databases">
        <authorList>
            <person name="Mcilroy J.S."/>
            <person name="Karst M S."/>
            <person name="Albertsen M."/>
        </authorList>
    </citation>
    <scope>NUCLEOTIDE SEQUENCE</scope>
    <source>
        <strain evidence="2">Cfx-K</strain>
    </source>
</reference>
<evidence type="ECO:0000256" key="1">
    <source>
        <dbReference type="SAM" id="Phobius"/>
    </source>
</evidence>
<proteinExistence type="predicted"/>
<keyword evidence="3" id="KW-1185">Reference proteome</keyword>
<feature type="transmembrane region" description="Helical" evidence="1">
    <location>
        <begin position="93"/>
        <end position="113"/>
    </location>
</feature>
<sequence>MSIILTPPVAFLIYIALVIVLYGFGRLMAPAARRTTAKSSLYAGGEIAATTKAAPGYRRFFIVALFFAVLHLGALVLATAGLAGGSIGFAATMWPALLFYLGGLAVALLILLLS</sequence>
<gene>
    <name evidence="2" type="ORF">CFX0092_A0262</name>
</gene>
<dbReference type="RefSeq" id="WP_095041792.1">
    <property type="nucleotide sequence ID" value="NZ_LN890655.1"/>
</dbReference>
<name>A0A170PDP6_9CHLR</name>
<dbReference type="AlphaFoldDB" id="A0A170PDP6"/>
<dbReference type="OrthoDB" id="165512at2"/>
<keyword evidence="1" id="KW-0472">Membrane</keyword>
<dbReference type="Gene3D" id="1.20.58.1610">
    <property type="entry name" value="NADH:ubiquinone/plastoquinone oxidoreductase, chain 3"/>
    <property type="match status" value="1"/>
</dbReference>
<dbReference type="Proteomes" id="UP000215027">
    <property type="component" value="Chromosome I"/>
</dbReference>
<evidence type="ECO:0000313" key="3">
    <source>
        <dbReference type="Proteomes" id="UP000215027"/>
    </source>
</evidence>
<accession>A0A170PDP6</accession>
<dbReference type="InterPro" id="IPR038430">
    <property type="entry name" value="NDAH_ubi_oxred_su3_sf"/>
</dbReference>
<keyword evidence="1" id="KW-1133">Transmembrane helix</keyword>